<proteinExistence type="predicted"/>
<dbReference type="EMBL" id="CM007385">
    <property type="protein sequence ID" value="ONK68586.1"/>
    <property type="molecule type" value="Genomic_DNA"/>
</dbReference>
<gene>
    <name evidence="2" type="ORF">A4U43_C05F13640</name>
</gene>
<evidence type="ECO:0000259" key="1">
    <source>
        <dbReference type="PROSITE" id="PS50206"/>
    </source>
</evidence>
<name>A0A5P1ERL4_ASPOF</name>
<keyword evidence="3" id="KW-1185">Reference proteome</keyword>
<evidence type="ECO:0000313" key="2">
    <source>
        <dbReference type="EMBL" id="ONK68586.1"/>
    </source>
</evidence>
<protein>
    <recommendedName>
        <fullName evidence="1">Rhodanese domain-containing protein</fullName>
    </recommendedName>
</protein>
<evidence type="ECO:0000313" key="3">
    <source>
        <dbReference type="Proteomes" id="UP000243459"/>
    </source>
</evidence>
<sequence length="86" mass="9843">MDGKFEHGYSVCVKVYDDYGKRDKERYRRELQDGDRQSCTVVVSGLTYSRGRRCSDWILQVVRYDVAIVISGHAGWLQEGGPVVAR</sequence>
<dbReference type="PROSITE" id="PS50206">
    <property type="entry name" value="RHODANESE_3"/>
    <property type="match status" value="1"/>
</dbReference>
<accession>A0A5P1ERL4</accession>
<dbReference type="Proteomes" id="UP000243459">
    <property type="component" value="Chromosome 5"/>
</dbReference>
<dbReference type="Gramene" id="ONK68586">
    <property type="protein sequence ID" value="ONK68586"/>
    <property type="gene ID" value="A4U43_C05F13640"/>
</dbReference>
<dbReference type="InterPro" id="IPR001763">
    <property type="entry name" value="Rhodanese-like_dom"/>
</dbReference>
<reference evidence="3" key="1">
    <citation type="journal article" date="2017" name="Nat. Commun.">
        <title>The asparagus genome sheds light on the origin and evolution of a young Y chromosome.</title>
        <authorList>
            <person name="Harkess A."/>
            <person name="Zhou J."/>
            <person name="Xu C."/>
            <person name="Bowers J.E."/>
            <person name="Van der Hulst R."/>
            <person name="Ayyampalayam S."/>
            <person name="Mercati F."/>
            <person name="Riccardi P."/>
            <person name="McKain M.R."/>
            <person name="Kakrana A."/>
            <person name="Tang H."/>
            <person name="Ray J."/>
            <person name="Groenendijk J."/>
            <person name="Arikit S."/>
            <person name="Mathioni S.M."/>
            <person name="Nakano M."/>
            <person name="Shan H."/>
            <person name="Telgmann-Rauber A."/>
            <person name="Kanno A."/>
            <person name="Yue Z."/>
            <person name="Chen H."/>
            <person name="Li W."/>
            <person name="Chen Y."/>
            <person name="Xu X."/>
            <person name="Zhang Y."/>
            <person name="Luo S."/>
            <person name="Chen H."/>
            <person name="Gao J."/>
            <person name="Mao Z."/>
            <person name="Pires J.C."/>
            <person name="Luo M."/>
            <person name="Kudrna D."/>
            <person name="Wing R.A."/>
            <person name="Meyers B.C."/>
            <person name="Yi K."/>
            <person name="Kong H."/>
            <person name="Lavrijsen P."/>
            <person name="Sunseri F."/>
            <person name="Falavigna A."/>
            <person name="Ye Y."/>
            <person name="Leebens-Mack J.H."/>
            <person name="Chen G."/>
        </authorList>
    </citation>
    <scope>NUCLEOTIDE SEQUENCE [LARGE SCALE GENOMIC DNA]</scope>
    <source>
        <strain evidence="3">cv. DH0086</strain>
    </source>
</reference>
<dbReference type="AlphaFoldDB" id="A0A5P1ERL4"/>
<organism evidence="2 3">
    <name type="scientific">Asparagus officinalis</name>
    <name type="common">Garden asparagus</name>
    <dbReference type="NCBI Taxonomy" id="4686"/>
    <lineage>
        <taxon>Eukaryota</taxon>
        <taxon>Viridiplantae</taxon>
        <taxon>Streptophyta</taxon>
        <taxon>Embryophyta</taxon>
        <taxon>Tracheophyta</taxon>
        <taxon>Spermatophyta</taxon>
        <taxon>Magnoliopsida</taxon>
        <taxon>Liliopsida</taxon>
        <taxon>Asparagales</taxon>
        <taxon>Asparagaceae</taxon>
        <taxon>Asparagoideae</taxon>
        <taxon>Asparagus</taxon>
    </lineage>
</organism>
<feature type="domain" description="Rhodanese" evidence="1">
    <location>
        <begin position="57"/>
        <end position="85"/>
    </location>
</feature>